<evidence type="ECO:0000313" key="2">
    <source>
        <dbReference type="EMBL" id="MBC5662937.1"/>
    </source>
</evidence>
<dbReference type="EMBL" id="JACOOX010000004">
    <property type="protein sequence ID" value="MBC5662937.1"/>
    <property type="molecule type" value="Genomic_DNA"/>
</dbReference>
<organism evidence="2 3">
    <name type="scientific">Coprococcus hominis</name>
    <name type="common">ex Liu et al. 2022</name>
    <dbReference type="NCBI Taxonomy" id="2763039"/>
    <lineage>
        <taxon>Bacteria</taxon>
        <taxon>Bacillati</taxon>
        <taxon>Bacillota</taxon>
        <taxon>Clostridia</taxon>
        <taxon>Lachnospirales</taxon>
        <taxon>Lachnospiraceae</taxon>
        <taxon>Coprococcus</taxon>
    </lineage>
</organism>
<keyword evidence="1" id="KW-0472">Membrane</keyword>
<dbReference type="Proteomes" id="UP000615234">
    <property type="component" value="Unassembled WGS sequence"/>
</dbReference>
<accession>A0A8I0DV20</accession>
<feature type="transmembrane region" description="Helical" evidence="1">
    <location>
        <begin position="42"/>
        <end position="60"/>
    </location>
</feature>
<sequence>MNAKLFVLKCADYAACSKYRICRKKSTESEVAAMLQQQKKQICVIYCIILILAATVLGIGDIESSRMERGLEQNKSVLREVRTTSINEIGILPTGSVLRTVFETQNLKSFQSEKTVDLWILVLPFLFTLSGFVCDTRKWWVKIGTLVHASQWYRRLEYIHKKDGKKLLTSYI</sequence>
<dbReference type="AlphaFoldDB" id="A0A8I0DV20"/>
<evidence type="ECO:0000256" key="1">
    <source>
        <dbReference type="SAM" id="Phobius"/>
    </source>
</evidence>
<keyword evidence="1" id="KW-1133">Transmembrane helix</keyword>
<reference evidence="2 3" key="1">
    <citation type="submission" date="2020-08" db="EMBL/GenBank/DDBJ databases">
        <title>Genome public.</title>
        <authorList>
            <person name="Liu C."/>
            <person name="Sun Q."/>
        </authorList>
    </citation>
    <scope>NUCLEOTIDE SEQUENCE [LARGE SCALE GENOMIC DNA]</scope>
    <source>
        <strain evidence="2 3">NSJ-10</strain>
    </source>
</reference>
<proteinExistence type="predicted"/>
<feature type="transmembrane region" description="Helical" evidence="1">
    <location>
        <begin position="116"/>
        <end position="134"/>
    </location>
</feature>
<comment type="caution">
    <text evidence="2">The sequence shown here is derived from an EMBL/GenBank/DDBJ whole genome shotgun (WGS) entry which is preliminary data.</text>
</comment>
<dbReference type="RefSeq" id="WP_117807305.1">
    <property type="nucleotide sequence ID" value="NZ_JACOOX010000004.1"/>
</dbReference>
<evidence type="ECO:0000313" key="3">
    <source>
        <dbReference type="Proteomes" id="UP000615234"/>
    </source>
</evidence>
<name>A0A8I0DV20_9FIRM</name>
<keyword evidence="1" id="KW-0812">Transmembrane</keyword>
<keyword evidence="3" id="KW-1185">Reference proteome</keyword>
<gene>
    <name evidence="2" type="ORF">H8S09_08530</name>
</gene>
<protein>
    <submittedName>
        <fullName evidence="2">Uncharacterized protein</fullName>
    </submittedName>
</protein>